<dbReference type="SUPFAM" id="SSF51735">
    <property type="entry name" value="NAD(P)-binding Rossmann-fold domains"/>
    <property type="match status" value="1"/>
</dbReference>
<evidence type="ECO:0008006" key="4">
    <source>
        <dbReference type="Google" id="ProtNLM"/>
    </source>
</evidence>
<sequence length="392" mass="42131">MPFRVSIQVLCLCFVFTTRSTIPVCAFHAPSLWRTRHAPLCSVTLGPTGAGSQELHDEGNGALVTVVVERVASHTVMPSALATHGKLLKNTNFQPVKFIPPSEEVSFHVVVGRSPEREPVLAFVGPDIAAGKPGSRIQVPTGAVLPRPESLSLEECILLPYHAVSLLPPLMRAGIHGGEGSSGPASSKVCIVTGCGPAAIFAIQVLRAWGCRVVGVSRRNLDALLKAGAEEAIDCRTTSFSERVPEYAAVVDTVGTDTEGLAANLLKYKKAAYVSTMPSATRRMQAQGLLQAASTFASVFWGKPDLVLTDAHWLPERLGMDVISYVLRLAEAKHVVLPLAPPSLDDYMDGVVWAKDSETQARFGFPAPLPEEGLTEAFLSRFQKRMEGEKEQ</sequence>
<comment type="caution">
    <text evidence="2">The sequence shown here is derived from an EMBL/GenBank/DDBJ whole genome shotgun (WGS) entry which is preliminary data.</text>
</comment>
<dbReference type="Gene3D" id="3.90.180.10">
    <property type="entry name" value="Medium-chain alcohol dehydrogenases, catalytic domain"/>
    <property type="match status" value="1"/>
</dbReference>
<name>A0A4D9CTW2_9STRA</name>
<gene>
    <name evidence="2" type="ORF">NSK_006044</name>
</gene>
<reference evidence="2 3" key="1">
    <citation type="submission" date="2019-01" db="EMBL/GenBank/DDBJ databases">
        <title>Nuclear Genome Assembly of the Microalgal Biofuel strain Nannochloropsis salina CCMP1776.</title>
        <authorList>
            <person name="Hovde B."/>
        </authorList>
    </citation>
    <scope>NUCLEOTIDE SEQUENCE [LARGE SCALE GENOMIC DNA]</scope>
    <source>
        <strain evidence="2 3">CCMP1776</strain>
    </source>
</reference>
<dbReference type="GO" id="GO:0005739">
    <property type="term" value="C:mitochondrion"/>
    <property type="evidence" value="ECO:0007669"/>
    <property type="project" value="TreeGrafter"/>
</dbReference>
<accession>A0A4D9CTW2</accession>
<keyword evidence="3" id="KW-1185">Reference proteome</keyword>
<feature type="signal peptide" evidence="1">
    <location>
        <begin position="1"/>
        <end position="20"/>
    </location>
</feature>
<dbReference type="Gene3D" id="3.40.50.720">
    <property type="entry name" value="NAD(P)-binding Rossmann-like Domain"/>
    <property type="match status" value="1"/>
</dbReference>
<evidence type="ECO:0000313" key="3">
    <source>
        <dbReference type="Proteomes" id="UP000355283"/>
    </source>
</evidence>
<dbReference type="PANTHER" id="PTHR11695:SF294">
    <property type="entry name" value="RETICULON-4-INTERACTING PROTEIN 1, MITOCHONDRIAL"/>
    <property type="match status" value="1"/>
</dbReference>
<evidence type="ECO:0000313" key="2">
    <source>
        <dbReference type="EMBL" id="TFJ82620.1"/>
    </source>
</evidence>
<dbReference type="OrthoDB" id="3509362at2759"/>
<proteinExistence type="predicted"/>
<keyword evidence="1" id="KW-0732">Signal</keyword>
<dbReference type="AlphaFoldDB" id="A0A4D9CTW2"/>
<feature type="chain" id="PRO_5020023795" description="Alcohol dehydrogenase-like C-terminal domain-containing protein" evidence="1">
    <location>
        <begin position="21"/>
        <end position="392"/>
    </location>
</feature>
<dbReference type="PANTHER" id="PTHR11695">
    <property type="entry name" value="ALCOHOL DEHYDROGENASE RELATED"/>
    <property type="match status" value="1"/>
</dbReference>
<dbReference type="InterPro" id="IPR036291">
    <property type="entry name" value="NAD(P)-bd_dom_sf"/>
</dbReference>
<protein>
    <recommendedName>
        <fullName evidence="4">Alcohol dehydrogenase-like C-terminal domain-containing protein</fullName>
    </recommendedName>
</protein>
<evidence type="ECO:0000256" key="1">
    <source>
        <dbReference type="SAM" id="SignalP"/>
    </source>
</evidence>
<organism evidence="2 3">
    <name type="scientific">Nannochloropsis salina CCMP1776</name>
    <dbReference type="NCBI Taxonomy" id="1027361"/>
    <lineage>
        <taxon>Eukaryota</taxon>
        <taxon>Sar</taxon>
        <taxon>Stramenopiles</taxon>
        <taxon>Ochrophyta</taxon>
        <taxon>Eustigmatophyceae</taxon>
        <taxon>Eustigmatales</taxon>
        <taxon>Monodopsidaceae</taxon>
        <taxon>Microchloropsis</taxon>
        <taxon>Microchloropsis salina</taxon>
    </lineage>
</organism>
<dbReference type="Proteomes" id="UP000355283">
    <property type="component" value="Unassembled WGS sequence"/>
</dbReference>
<dbReference type="EMBL" id="SDOX01000096">
    <property type="protein sequence ID" value="TFJ82620.1"/>
    <property type="molecule type" value="Genomic_DNA"/>
</dbReference>
<dbReference type="InterPro" id="IPR050700">
    <property type="entry name" value="YIM1/Zinc_Alcohol_DH_Fams"/>
</dbReference>